<name>A0A2D3I5B8_9VIRU</name>
<organism evidence="2">
    <name type="scientific">White spot syndrome virus</name>
    <dbReference type="NCBI Taxonomy" id="342409"/>
    <lineage>
        <taxon>Viruses</taxon>
        <taxon>Viruses incertae sedis</taxon>
        <taxon>Naldaviricetes</taxon>
        <taxon>Nimaviridae</taxon>
        <taxon>Whispovirus</taxon>
    </lineage>
</organism>
<proteinExistence type="predicted"/>
<accession>A0A2D3I5B8</accession>
<sequence length="116" mass="12309">MMSVVAIDSKRDPFSPSPSLARETTSAAIPLSPSPPVITSVEFSSMVAAPSSVLATSLVLKIAATAALVRRNTCFLVSDFLRKPKKPLTKEHRPAEKPLKHEGSSSSSSSSSLWSQ</sequence>
<evidence type="ECO:0000256" key="1">
    <source>
        <dbReference type="SAM" id="MobiDB-lite"/>
    </source>
</evidence>
<feature type="region of interest" description="Disordered" evidence="1">
    <location>
        <begin position="86"/>
        <end position="116"/>
    </location>
</feature>
<evidence type="ECO:0000313" key="2">
    <source>
        <dbReference type="EMBL" id="ATU83579.1"/>
    </source>
</evidence>
<feature type="compositionally biased region" description="Basic and acidic residues" evidence="1">
    <location>
        <begin position="88"/>
        <end position="103"/>
    </location>
</feature>
<feature type="region of interest" description="Disordered" evidence="1">
    <location>
        <begin position="1"/>
        <end position="28"/>
    </location>
</feature>
<protein>
    <submittedName>
        <fullName evidence="2">ORF1002</fullName>
    </submittedName>
</protein>
<dbReference type="EMBL" id="MF768985">
    <property type="protein sequence ID" value="ATU83579.1"/>
    <property type="molecule type" value="Genomic_DNA"/>
</dbReference>
<feature type="compositionally biased region" description="Low complexity" evidence="1">
    <location>
        <begin position="104"/>
        <end position="116"/>
    </location>
</feature>
<dbReference type="Proteomes" id="UP000267516">
    <property type="component" value="Segment"/>
</dbReference>
<reference evidence="2" key="1">
    <citation type="journal article" date="2018" name="Aquaculture">
        <title>Complete genome sequence of a white spot syndrome virus associated with a disease incursion in Australia.</title>
        <authorList>
            <person name="Oakey J."/>
            <person name="Smith C.S."/>
        </authorList>
    </citation>
    <scope>NUCLEOTIDE SEQUENCE [LARGE SCALE GENOMIC DNA]</scope>
    <source>
        <strain evidence="2">WSSV-AU</strain>
    </source>
</reference>